<dbReference type="Pfam" id="PF10604">
    <property type="entry name" value="Polyketide_cyc2"/>
    <property type="match status" value="1"/>
</dbReference>
<dbReference type="InterPro" id="IPR019587">
    <property type="entry name" value="Polyketide_cyclase/dehydratase"/>
</dbReference>
<dbReference type="Gene3D" id="3.30.530.20">
    <property type="match status" value="1"/>
</dbReference>
<organism evidence="2 3">
    <name type="scientific">Pontibacter ummariensis</name>
    <dbReference type="NCBI Taxonomy" id="1610492"/>
    <lineage>
        <taxon>Bacteria</taxon>
        <taxon>Pseudomonadati</taxon>
        <taxon>Bacteroidota</taxon>
        <taxon>Cytophagia</taxon>
        <taxon>Cytophagales</taxon>
        <taxon>Hymenobacteraceae</taxon>
        <taxon>Pontibacter</taxon>
    </lineage>
</organism>
<keyword evidence="3" id="KW-1185">Reference proteome</keyword>
<keyword evidence="1" id="KW-0812">Transmembrane</keyword>
<dbReference type="AlphaFoldDB" id="A0A239FMA4"/>
<proteinExistence type="predicted"/>
<evidence type="ECO:0000313" key="3">
    <source>
        <dbReference type="Proteomes" id="UP000198432"/>
    </source>
</evidence>
<evidence type="ECO:0000313" key="2">
    <source>
        <dbReference type="EMBL" id="SNS57931.1"/>
    </source>
</evidence>
<name>A0A239FMA4_9BACT</name>
<protein>
    <submittedName>
        <fullName evidence="2">Polyketide cyclase / dehydrase and lipid transport</fullName>
    </submittedName>
</protein>
<accession>A0A239FMA4</accession>
<reference evidence="3" key="1">
    <citation type="submission" date="2017-06" db="EMBL/GenBank/DDBJ databases">
        <authorList>
            <person name="Varghese N."/>
            <person name="Submissions S."/>
        </authorList>
    </citation>
    <scope>NUCLEOTIDE SEQUENCE [LARGE SCALE GENOMIC DNA]</scope>
    <source>
        <strain evidence="3">NKM1</strain>
    </source>
</reference>
<keyword evidence="1" id="KW-1133">Transmembrane helix</keyword>
<sequence>MNQFAVLKKTKLKYLVLITLPLVLAVLLGATYLLPTVLLIEHAAVLEAEPEEVYPLLSNPMEWEKWSVRNKTEDPTMIHLYGGPMAGVGARMQWSGDKVGNGQLIFTEETSPSALTYLQTEESDTNQITGTFTLAATRGGTKIVWRQQANYGTSPLNRVKGLLLRYKRERELEAGLAGLKTLLKNNSKKSLTNSKKAYATSR</sequence>
<gene>
    <name evidence="2" type="ORF">SAMN06296052_10934</name>
</gene>
<feature type="transmembrane region" description="Helical" evidence="1">
    <location>
        <begin position="12"/>
        <end position="34"/>
    </location>
</feature>
<evidence type="ECO:0000256" key="1">
    <source>
        <dbReference type="SAM" id="Phobius"/>
    </source>
</evidence>
<dbReference type="InterPro" id="IPR023393">
    <property type="entry name" value="START-like_dom_sf"/>
</dbReference>
<dbReference type="Proteomes" id="UP000198432">
    <property type="component" value="Unassembled WGS sequence"/>
</dbReference>
<keyword evidence="1" id="KW-0472">Membrane</keyword>
<dbReference type="SUPFAM" id="SSF55961">
    <property type="entry name" value="Bet v1-like"/>
    <property type="match status" value="1"/>
</dbReference>
<dbReference type="EMBL" id="FZOQ01000009">
    <property type="protein sequence ID" value="SNS57931.1"/>
    <property type="molecule type" value="Genomic_DNA"/>
</dbReference>
<dbReference type="RefSeq" id="WP_179223018.1">
    <property type="nucleotide sequence ID" value="NZ_FZOQ01000009.1"/>
</dbReference>